<evidence type="ECO:0000313" key="6">
    <source>
        <dbReference type="Proteomes" id="UP001279734"/>
    </source>
</evidence>
<dbReference type="GO" id="GO:0008168">
    <property type="term" value="F:methyltransferase activity"/>
    <property type="evidence" value="ECO:0007669"/>
    <property type="project" value="UniProtKB-KW"/>
</dbReference>
<organism evidence="5 6">
    <name type="scientific">Nepenthes gracilis</name>
    <name type="common">Slender pitcher plant</name>
    <dbReference type="NCBI Taxonomy" id="150966"/>
    <lineage>
        <taxon>Eukaryota</taxon>
        <taxon>Viridiplantae</taxon>
        <taxon>Streptophyta</taxon>
        <taxon>Embryophyta</taxon>
        <taxon>Tracheophyta</taxon>
        <taxon>Spermatophyta</taxon>
        <taxon>Magnoliopsida</taxon>
        <taxon>eudicotyledons</taxon>
        <taxon>Gunneridae</taxon>
        <taxon>Pentapetalae</taxon>
        <taxon>Caryophyllales</taxon>
        <taxon>Nepenthaceae</taxon>
        <taxon>Nepenthes</taxon>
    </lineage>
</organism>
<dbReference type="Pfam" id="PF02590">
    <property type="entry name" value="SPOUT_MTase"/>
    <property type="match status" value="1"/>
</dbReference>
<dbReference type="SUPFAM" id="SSF75217">
    <property type="entry name" value="alpha/beta knot"/>
    <property type="match status" value="1"/>
</dbReference>
<gene>
    <name evidence="5" type="ORF">Nepgr_001152</name>
</gene>
<comment type="similarity">
    <text evidence="4">Belongs to the RNA methyltransferase RlmH family.</text>
</comment>
<dbReference type="EMBL" id="BSYO01000001">
    <property type="protein sequence ID" value="GMG99312.1"/>
    <property type="molecule type" value="Genomic_DNA"/>
</dbReference>
<evidence type="ECO:0008006" key="7">
    <source>
        <dbReference type="Google" id="ProtNLM"/>
    </source>
</evidence>
<dbReference type="PANTHER" id="PTHR33603">
    <property type="entry name" value="METHYLTRANSFERASE"/>
    <property type="match status" value="1"/>
</dbReference>
<dbReference type="InterPro" id="IPR003742">
    <property type="entry name" value="RlmH-like"/>
</dbReference>
<comment type="caution">
    <text evidence="5">The sequence shown here is derived from an EMBL/GenBank/DDBJ whole genome shotgun (WGS) entry which is preliminary data.</text>
</comment>
<dbReference type="AlphaFoldDB" id="A0AAD3RXC6"/>
<dbReference type="PANTHER" id="PTHR33603:SF1">
    <property type="entry name" value="RIBOSOMAL RNA LARGE SUBUNIT METHYLTRANSFERASE H"/>
    <property type="match status" value="1"/>
</dbReference>
<evidence type="ECO:0000313" key="5">
    <source>
        <dbReference type="EMBL" id="GMG99312.1"/>
    </source>
</evidence>
<dbReference type="Gene3D" id="3.40.1280.10">
    <property type="match status" value="1"/>
</dbReference>
<name>A0AAD3RXC6_NEPGR</name>
<keyword evidence="1" id="KW-0489">Methyltransferase</keyword>
<keyword evidence="6" id="KW-1185">Reference proteome</keyword>
<dbReference type="GO" id="GO:0006364">
    <property type="term" value="P:rRNA processing"/>
    <property type="evidence" value="ECO:0007669"/>
    <property type="project" value="InterPro"/>
</dbReference>
<evidence type="ECO:0000256" key="1">
    <source>
        <dbReference type="ARBA" id="ARBA00022603"/>
    </source>
</evidence>
<dbReference type="Proteomes" id="UP001279734">
    <property type="component" value="Unassembled WGS sequence"/>
</dbReference>
<sequence>MATLILKPSGTRNVIDAIPRHLSPVARSLMVISLSACFHHNNSSPLGGRCKYTGQSVRALPIRITTVGKKRSHGVQLVVDEYSEKLKYYSSVDCLRIRSNPKNAHDVKAQIEDEDLSVMCVIRSDDWVVILDEGGCDMSSELLAELIGDAGMTGASRLVFCIGGPYGHGRLLRKRANKSLKLSSLTLNHQIALVVLMEQLYRLCFEREAYFSREEGKCHLKSTRHEESMACSKHQTKGIKQ</sequence>
<accession>A0AAD3RXC6</accession>
<dbReference type="GO" id="GO:0032259">
    <property type="term" value="P:methylation"/>
    <property type="evidence" value="ECO:0007669"/>
    <property type="project" value="UniProtKB-KW"/>
</dbReference>
<dbReference type="CDD" id="cd18081">
    <property type="entry name" value="RlmH-like"/>
    <property type="match status" value="1"/>
</dbReference>
<proteinExistence type="inferred from homology"/>
<evidence type="ECO:0000256" key="4">
    <source>
        <dbReference type="ARBA" id="ARBA00038303"/>
    </source>
</evidence>
<evidence type="ECO:0000256" key="3">
    <source>
        <dbReference type="ARBA" id="ARBA00022691"/>
    </source>
</evidence>
<dbReference type="InterPro" id="IPR029026">
    <property type="entry name" value="tRNA_m1G_MTases_N"/>
</dbReference>
<protein>
    <recommendedName>
        <fullName evidence="7">RNA methyltransferase At5g10620</fullName>
    </recommendedName>
</protein>
<evidence type="ECO:0000256" key="2">
    <source>
        <dbReference type="ARBA" id="ARBA00022679"/>
    </source>
</evidence>
<reference evidence="5" key="1">
    <citation type="submission" date="2023-05" db="EMBL/GenBank/DDBJ databases">
        <title>Nepenthes gracilis genome sequencing.</title>
        <authorList>
            <person name="Fukushima K."/>
        </authorList>
    </citation>
    <scope>NUCLEOTIDE SEQUENCE</scope>
    <source>
        <strain evidence="5">SING2019-196</strain>
    </source>
</reference>
<keyword evidence="2" id="KW-0808">Transferase</keyword>
<dbReference type="InterPro" id="IPR029028">
    <property type="entry name" value="Alpha/beta_knot_MTases"/>
</dbReference>
<keyword evidence="3" id="KW-0949">S-adenosyl-L-methionine</keyword>